<keyword evidence="6 7" id="KW-0482">Metalloprotease</keyword>
<keyword evidence="8" id="KW-0732">Signal</keyword>
<dbReference type="InterPro" id="IPR001567">
    <property type="entry name" value="Pept_M3A_M3B_dom"/>
</dbReference>
<dbReference type="Gene3D" id="1.10.1370.40">
    <property type="match status" value="1"/>
</dbReference>
<evidence type="ECO:0000256" key="3">
    <source>
        <dbReference type="ARBA" id="ARBA00022723"/>
    </source>
</evidence>
<comment type="caution">
    <text evidence="10">The sequence shown here is derived from an EMBL/GenBank/DDBJ whole genome shotgun (WGS) entry which is preliminary data.</text>
</comment>
<dbReference type="CDD" id="cd06456">
    <property type="entry name" value="M3A_DCP"/>
    <property type="match status" value="1"/>
</dbReference>
<dbReference type="EMBL" id="JAWJZY010000001">
    <property type="protein sequence ID" value="MEE8657954.1"/>
    <property type="molecule type" value="Genomic_DNA"/>
</dbReference>
<evidence type="ECO:0000256" key="8">
    <source>
        <dbReference type="SAM" id="SignalP"/>
    </source>
</evidence>
<reference evidence="10 11" key="1">
    <citation type="submission" date="2023-10" db="EMBL/GenBank/DDBJ databases">
        <title>Sorlinia euscelidii gen. nov., sp. nov., an acetic acid bacteria isolated from the gut of Euscelidius variegatus emitter.</title>
        <authorList>
            <person name="Michoud G."/>
            <person name="Marasco R."/>
            <person name="Seferji K."/>
            <person name="Gonella E."/>
            <person name="Garuglieri E."/>
            <person name="Alma A."/>
            <person name="Mapelli F."/>
            <person name="Borin S."/>
            <person name="Daffonchio D."/>
            <person name="Crotti E."/>
        </authorList>
    </citation>
    <scope>NUCLEOTIDE SEQUENCE [LARGE SCALE GENOMIC DNA]</scope>
    <source>
        <strain evidence="10 11">EV16P</strain>
    </source>
</reference>
<dbReference type="InterPro" id="IPR024079">
    <property type="entry name" value="MetalloPept_cat_dom_sf"/>
</dbReference>
<keyword evidence="11" id="KW-1185">Reference proteome</keyword>
<dbReference type="Gene3D" id="1.10.1370.10">
    <property type="entry name" value="Neurolysin, domain 3"/>
    <property type="match status" value="1"/>
</dbReference>
<dbReference type="InterPro" id="IPR024077">
    <property type="entry name" value="Neurolysin/TOP_dom2"/>
</dbReference>
<proteinExistence type="inferred from homology"/>
<comment type="cofactor">
    <cofactor evidence="7">
        <name>Zn(2+)</name>
        <dbReference type="ChEBI" id="CHEBI:29105"/>
    </cofactor>
    <text evidence="7">Binds 1 zinc ion.</text>
</comment>
<evidence type="ECO:0000256" key="4">
    <source>
        <dbReference type="ARBA" id="ARBA00022801"/>
    </source>
</evidence>
<dbReference type="SUPFAM" id="SSF55486">
    <property type="entry name" value="Metalloproteases ('zincins'), catalytic domain"/>
    <property type="match status" value="1"/>
</dbReference>
<dbReference type="RefSeq" id="WP_394818915.1">
    <property type="nucleotide sequence ID" value="NZ_JAWJZY010000001.1"/>
</dbReference>
<evidence type="ECO:0000256" key="5">
    <source>
        <dbReference type="ARBA" id="ARBA00022833"/>
    </source>
</evidence>
<dbReference type="Proteomes" id="UP001312908">
    <property type="component" value="Unassembled WGS sequence"/>
</dbReference>
<dbReference type="PANTHER" id="PTHR43660:SF1">
    <property type="entry name" value="DIPEPTIDYL CARBOXYPEPTIDASE"/>
    <property type="match status" value="1"/>
</dbReference>
<keyword evidence="4 7" id="KW-0378">Hydrolase</keyword>
<dbReference type="InterPro" id="IPR045090">
    <property type="entry name" value="Pept_M3A_M3B"/>
</dbReference>
<evidence type="ECO:0000313" key="11">
    <source>
        <dbReference type="Proteomes" id="UP001312908"/>
    </source>
</evidence>
<feature type="signal peptide" evidence="8">
    <location>
        <begin position="1"/>
        <end position="25"/>
    </location>
</feature>
<keyword evidence="5 7" id="KW-0862">Zinc</keyword>
<sequence>MGILHPRHVAGAFAVLALMGSSALARTNPLLQPSTLPYEAPRFDLITDADFAPAFEQGMLAQNNEIHAITVNPDRPDFVNTIEALERAGRTLHRVDMTFDNLYSANSNPRLDAIKTKFAPLLTQHEDEIYLNTALFNRVATVYQKRNSLDLTQEQMHVLTEWYQRFLHAGASLSSREKTRLKDLNSKLSVLESSFQQKLVAATKAAGLVVDVEKKLSGLDANALNTAFGAAEAAGQKGRWLVPLQNTTQQPSLAVLKDRETRQALFQKSWTRAEQGDGNDTRALIVRIAHLRAEKARLLGFRNYAAYQLENQMAKTPEAANDFMNQLVAPTRAAQDEEEQALTQLIQAEGSTFSLAPWDWDFYADKLRRKTLGYSEDDLKPYFELKTVLEDGVFYAATSLYGITFNQRHDIPVYQSDVVVYEVRDKDDAPLGLMYFDYFARDNKFGGAWMSNFVEQSKLLNQKPVIYNVGNFVKAAPGQPQLITFDDVITMFHEFGHALHGLFADQVYPSVSGTNVARDFVEFPSQFNENWALYPKVFAHYARHYQTGATMPETLQKKLFDARHFNAGYRLGEVVSAAMLDMKWHTMSPLRKIKDVDRFESTTLEKSGLDTAHVPPRYRSSYFLHIWGNGYQAGYYAYLWTQMLDHDAFDWFKKHGGLTRANGQRFRDLVLSRGHTEDYDAMFEAFTGHAPDIKPMLDFYGLKTD</sequence>
<dbReference type="PANTHER" id="PTHR43660">
    <property type="entry name" value="DIPEPTIDYL CARBOXYPEPTIDASE"/>
    <property type="match status" value="1"/>
</dbReference>
<dbReference type="InterPro" id="IPR034005">
    <property type="entry name" value="M3A_DCP"/>
</dbReference>
<evidence type="ECO:0000256" key="7">
    <source>
        <dbReference type="RuleBase" id="RU003435"/>
    </source>
</evidence>
<evidence type="ECO:0000256" key="2">
    <source>
        <dbReference type="ARBA" id="ARBA00022670"/>
    </source>
</evidence>
<organism evidence="10 11">
    <name type="scientific">Sorlinia euscelidii</name>
    <dbReference type="NCBI Taxonomy" id="3081148"/>
    <lineage>
        <taxon>Bacteria</taxon>
        <taxon>Pseudomonadati</taxon>
        <taxon>Pseudomonadota</taxon>
        <taxon>Alphaproteobacteria</taxon>
        <taxon>Acetobacterales</taxon>
        <taxon>Acetobacteraceae</taxon>
        <taxon>Sorlinia</taxon>
    </lineage>
</organism>
<dbReference type="Gene3D" id="3.40.390.10">
    <property type="entry name" value="Collagenase (Catalytic Domain)"/>
    <property type="match status" value="1"/>
</dbReference>
<keyword evidence="2 7" id="KW-0645">Protease</keyword>
<feature type="domain" description="Peptidase M3A/M3B catalytic" evidence="9">
    <location>
        <begin position="256"/>
        <end position="700"/>
    </location>
</feature>
<protein>
    <submittedName>
        <fullName evidence="10">Oligopeptidase A</fullName>
    </submittedName>
</protein>
<evidence type="ECO:0000256" key="1">
    <source>
        <dbReference type="ARBA" id="ARBA00006040"/>
    </source>
</evidence>
<name>A0ABU7TZG2_9PROT</name>
<dbReference type="Pfam" id="PF01432">
    <property type="entry name" value="Peptidase_M3"/>
    <property type="match status" value="1"/>
</dbReference>
<comment type="similarity">
    <text evidence="1 7">Belongs to the peptidase M3 family.</text>
</comment>
<keyword evidence="3 7" id="KW-0479">Metal-binding</keyword>
<feature type="chain" id="PRO_5046709253" evidence="8">
    <location>
        <begin position="26"/>
        <end position="705"/>
    </location>
</feature>
<accession>A0ABU7TZG2</accession>
<evidence type="ECO:0000256" key="6">
    <source>
        <dbReference type="ARBA" id="ARBA00023049"/>
    </source>
</evidence>
<evidence type="ECO:0000313" key="10">
    <source>
        <dbReference type="EMBL" id="MEE8657954.1"/>
    </source>
</evidence>
<gene>
    <name evidence="10" type="ORF">DOFOFD_02860</name>
</gene>
<evidence type="ECO:0000259" key="9">
    <source>
        <dbReference type="Pfam" id="PF01432"/>
    </source>
</evidence>